<feature type="transmembrane region" description="Helical" evidence="5">
    <location>
        <begin position="74"/>
        <end position="96"/>
    </location>
</feature>
<comment type="caution">
    <text evidence="7">The sequence shown here is derived from an EMBL/GenBank/DDBJ whole genome shotgun (WGS) entry which is preliminary data.</text>
</comment>
<dbReference type="PRINTS" id="PR00249">
    <property type="entry name" value="GPCRSECRETIN"/>
</dbReference>
<evidence type="ECO:0000256" key="2">
    <source>
        <dbReference type="ARBA" id="ARBA00022692"/>
    </source>
</evidence>
<gene>
    <name evidence="7" type="ORF">CDAR_3881</name>
</gene>
<dbReference type="Gene3D" id="1.20.1070.10">
    <property type="entry name" value="Rhodopsin 7-helix transmembrane proteins"/>
    <property type="match status" value="1"/>
</dbReference>
<keyword evidence="8" id="KW-1185">Reference proteome</keyword>
<dbReference type="InterPro" id="IPR050332">
    <property type="entry name" value="GPCR_2"/>
</dbReference>
<dbReference type="Pfam" id="PF00002">
    <property type="entry name" value="7tm_2"/>
    <property type="match status" value="1"/>
</dbReference>
<dbReference type="GO" id="GO:0005886">
    <property type="term" value="C:plasma membrane"/>
    <property type="evidence" value="ECO:0007669"/>
    <property type="project" value="TreeGrafter"/>
</dbReference>
<reference evidence="7 8" key="1">
    <citation type="submission" date="2021-06" db="EMBL/GenBank/DDBJ databases">
        <title>Caerostris darwini draft genome.</title>
        <authorList>
            <person name="Kono N."/>
            <person name="Arakawa K."/>
        </authorList>
    </citation>
    <scope>NUCLEOTIDE SEQUENCE [LARGE SCALE GENOMIC DNA]</scope>
</reference>
<proteinExistence type="predicted"/>
<dbReference type="EMBL" id="BPLQ01009127">
    <property type="protein sequence ID" value="GIY41932.1"/>
    <property type="molecule type" value="Genomic_DNA"/>
</dbReference>
<evidence type="ECO:0000256" key="5">
    <source>
        <dbReference type="SAM" id="Phobius"/>
    </source>
</evidence>
<keyword evidence="4 5" id="KW-0472">Membrane</keyword>
<keyword evidence="3 5" id="KW-1133">Transmembrane helix</keyword>
<dbReference type="InterPro" id="IPR000832">
    <property type="entry name" value="GPCR_2_secretin-like"/>
</dbReference>
<dbReference type="PANTHER" id="PTHR45620:SF42">
    <property type="entry name" value="G-PROTEIN COUPLED RECEPTOR SEB-2"/>
    <property type="match status" value="1"/>
</dbReference>
<evidence type="ECO:0000313" key="8">
    <source>
        <dbReference type="Proteomes" id="UP001054837"/>
    </source>
</evidence>
<dbReference type="GO" id="GO:0008528">
    <property type="term" value="F:G protein-coupled peptide receptor activity"/>
    <property type="evidence" value="ECO:0007669"/>
    <property type="project" value="TreeGrafter"/>
</dbReference>
<dbReference type="AlphaFoldDB" id="A0AAV4T910"/>
<protein>
    <recommendedName>
        <fullName evidence="6">G-protein coupled receptors family 2 profile 2 domain-containing protein</fullName>
    </recommendedName>
</protein>
<dbReference type="GO" id="GO:0007166">
    <property type="term" value="P:cell surface receptor signaling pathway"/>
    <property type="evidence" value="ECO:0007669"/>
    <property type="project" value="InterPro"/>
</dbReference>
<dbReference type="GO" id="GO:0007188">
    <property type="term" value="P:adenylate cyclase-modulating G protein-coupled receptor signaling pathway"/>
    <property type="evidence" value="ECO:0007669"/>
    <property type="project" value="TreeGrafter"/>
</dbReference>
<organism evidence="7 8">
    <name type="scientific">Caerostris darwini</name>
    <dbReference type="NCBI Taxonomy" id="1538125"/>
    <lineage>
        <taxon>Eukaryota</taxon>
        <taxon>Metazoa</taxon>
        <taxon>Ecdysozoa</taxon>
        <taxon>Arthropoda</taxon>
        <taxon>Chelicerata</taxon>
        <taxon>Arachnida</taxon>
        <taxon>Araneae</taxon>
        <taxon>Araneomorphae</taxon>
        <taxon>Entelegynae</taxon>
        <taxon>Araneoidea</taxon>
        <taxon>Araneidae</taxon>
        <taxon>Caerostris</taxon>
    </lineage>
</organism>
<evidence type="ECO:0000259" key="6">
    <source>
        <dbReference type="PROSITE" id="PS50261"/>
    </source>
</evidence>
<accession>A0AAV4T910</accession>
<evidence type="ECO:0000256" key="1">
    <source>
        <dbReference type="ARBA" id="ARBA00004141"/>
    </source>
</evidence>
<keyword evidence="2 5" id="KW-0812">Transmembrane</keyword>
<evidence type="ECO:0000313" key="7">
    <source>
        <dbReference type="EMBL" id="GIY41932.1"/>
    </source>
</evidence>
<evidence type="ECO:0000256" key="3">
    <source>
        <dbReference type="ARBA" id="ARBA00022989"/>
    </source>
</evidence>
<name>A0AAV4T910_9ARAC</name>
<dbReference type="PANTHER" id="PTHR45620">
    <property type="entry name" value="PDF RECEPTOR-LIKE PROTEIN-RELATED"/>
    <property type="match status" value="1"/>
</dbReference>
<dbReference type="InterPro" id="IPR017981">
    <property type="entry name" value="GPCR_2-like_7TM"/>
</dbReference>
<feature type="domain" description="G-protein coupled receptors family 2 profile 2" evidence="6">
    <location>
        <begin position="1"/>
        <end position="100"/>
    </location>
</feature>
<dbReference type="PROSITE" id="PS50261">
    <property type="entry name" value="G_PROTEIN_RECEP_F2_4"/>
    <property type="match status" value="1"/>
</dbReference>
<dbReference type="Proteomes" id="UP001054837">
    <property type="component" value="Unassembled WGS sequence"/>
</dbReference>
<evidence type="ECO:0000256" key="4">
    <source>
        <dbReference type="ARBA" id="ARBA00023136"/>
    </source>
</evidence>
<sequence length="100" mass="11887">MQMQGISLRNPTKGHCPPFKAHKYTIYNLVGCKVLCVITKYARMTTYMWMFCEGFYLHKLIAASFAEQKSLRMFYFIGWVFPVFPVTTFSILRWYFADEE</sequence>
<comment type="subcellular location">
    <subcellularLocation>
        <location evidence="1">Membrane</location>
        <topology evidence="1">Multi-pass membrane protein</topology>
    </subcellularLocation>
</comment>